<dbReference type="EMBL" id="DXAN01000026">
    <property type="protein sequence ID" value="HJA09177.1"/>
    <property type="molecule type" value="Genomic_DNA"/>
</dbReference>
<evidence type="ECO:0000313" key="2">
    <source>
        <dbReference type="EMBL" id="HJA09177.1"/>
    </source>
</evidence>
<accession>A0A9D2HEY7</accession>
<organism evidence="2 3">
    <name type="scientific">Candidatus Mailhella merdigallinarum</name>
    <dbReference type="NCBI Taxonomy" id="2838658"/>
    <lineage>
        <taxon>Bacteria</taxon>
        <taxon>Pseudomonadati</taxon>
        <taxon>Thermodesulfobacteriota</taxon>
        <taxon>Desulfovibrionia</taxon>
        <taxon>Desulfovibrionales</taxon>
        <taxon>Desulfovibrionaceae</taxon>
        <taxon>Mailhella</taxon>
    </lineage>
</organism>
<protein>
    <submittedName>
        <fullName evidence="2">P-type conjugative transfer protein TrbJ</fullName>
    </submittedName>
</protein>
<keyword evidence="1" id="KW-0472">Membrane</keyword>
<feature type="transmembrane region" description="Helical" evidence="1">
    <location>
        <begin position="54"/>
        <end position="76"/>
    </location>
</feature>
<gene>
    <name evidence="2" type="primary">trbJ</name>
    <name evidence="2" type="ORF">H9962_08330</name>
</gene>
<sequence>MNSAKSGTHATRPRPLVARPRPLWCRTARAHRKGDLQRDLQKRLQLMEKLIHKFIFRGVFHHIPFFIGLIVFFSFASPSPGHAKTVWCTNCSEKFTQALDRVTNVEQLRNIVADYQESVQQTIQQVRMVQQNVEQYANMVQNTIGLPAEIYGKVHGTFTRLANLTSQLRTSRGDLSAMAGIFRNIYAESDKMASLMTLPMDDLQKTVDTWGENVDRSAEALFQLSGDQLQSMVRDTPALEAHIDELLSTPEGQMQALMAANTLTSMQIQEARQLRELTATMSQAQLSSQMKGEKEDQLRKEQWRKATETNILEELSKIKLEETF</sequence>
<evidence type="ECO:0000256" key="1">
    <source>
        <dbReference type="SAM" id="Phobius"/>
    </source>
</evidence>
<dbReference type="Proteomes" id="UP000824225">
    <property type="component" value="Unassembled WGS sequence"/>
</dbReference>
<dbReference type="InterPro" id="IPR014147">
    <property type="entry name" value="T4SS_TrbJ"/>
</dbReference>
<comment type="caution">
    <text evidence="2">The sequence shown here is derived from an EMBL/GenBank/DDBJ whole genome shotgun (WGS) entry which is preliminary data.</text>
</comment>
<dbReference type="AlphaFoldDB" id="A0A9D2HEY7"/>
<reference evidence="2" key="2">
    <citation type="submission" date="2021-04" db="EMBL/GenBank/DDBJ databases">
        <authorList>
            <person name="Gilroy R."/>
        </authorList>
    </citation>
    <scope>NUCLEOTIDE SEQUENCE</scope>
    <source>
        <strain evidence="2">CHK186-16707</strain>
    </source>
</reference>
<name>A0A9D2HEY7_9BACT</name>
<keyword evidence="1" id="KW-0812">Transmembrane</keyword>
<reference evidence="2" key="1">
    <citation type="journal article" date="2021" name="PeerJ">
        <title>Extensive microbial diversity within the chicken gut microbiome revealed by metagenomics and culture.</title>
        <authorList>
            <person name="Gilroy R."/>
            <person name="Ravi A."/>
            <person name="Getino M."/>
            <person name="Pursley I."/>
            <person name="Horton D.L."/>
            <person name="Alikhan N.F."/>
            <person name="Baker D."/>
            <person name="Gharbi K."/>
            <person name="Hall N."/>
            <person name="Watson M."/>
            <person name="Adriaenssens E.M."/>
            <person name="Foster-Nyarko E."/>
            <person name="Jarju S."/>
            <person name="Secka A."/>
            <person name="Antonio M."/>
            <person name="Oren A."/>
            <person name="Chaudhuri R.R."/>
            <person name="La Ragione R."/>
            <person name="Hildebrand F."/>
            <person name="Pallen M.J."/>
        </authorList>
    </citation>
    <scope>NUCLEOTIDE SEQUENCE</scope>
    <source>
        <strain evidence="2">CHK186-16707</strain>
    </source>
</reference>
<dbReference type="NCBIfam" id="TIGR02780">
    <property type="entry name" value="TrbJ_Ti"/>
    <property type="match status" value="1"/>
</dbReference>
<keyword evidence="1" id="KW-1133">Transmembrane helix</keyword>
<proteinExistence type="predicted"/>
<evidence type="ECO:0000313" key="3">
    <source>
        <dbReference type="Proteomes" id="UP000824225"/>
    </source>
</evidence>